<keyword evidence="3" id="KW-0238">DNA-binding</keyword>
<dbReference type="Proteomes" id="UP000053342">
    <property type="component" value="Unassembled WGS sequence"/>
</dbReference>
<dbReference type="HOGENOM" id="CLU_005767_1_0_1"/>
<dbReference type="Pfam" id="PF00172">
    <property type="entry name" value="Zn_clus"/>
    <property type="match status" value="1"/>
</dbReference>
<keyword evidence="1" id="KW-0479">Metal-binding</keyword>
<dbReference type="InterPro" id="IPR007219">
    <property type="entry name" value="XnlR_reg_dom"/>
</dbReference>
<evidence type="ECO:0000259" key="7">
    <source>
        <dbReference type="PROSITE" id="PS50048"/>
    </source>
</evidence>
<feature type="region of interest" description="Disordered" evidence="6">
    <location>
        <begin position="106"/>
        <end position="130"/>
    </location>
</feature>
<sequence>MSTSRKAEGRLRFRTECGSGQRKVRHACQRCRRQKLKCDTHRPCTLCARANVECLPTRPDPWRSDVHNEMLEAALEEPDLATRAGMKRSRTAQMRSMPAVHLGLENSMPEGEDEHTDRATPSIGKQAGSHDTVLNEQELWNSSSTMDLVEKAFHYHDSRSPEARMVSAFSGTQVEEPEHSDTLVTGSRDSVGFCTAGSVKTSFAKPLHHFAVDLVACLPSREVADLLVDTYFDRVHWFLLVFHQDEFRHRFAQLYRDSQVPVTVKQGEVGFTSTLLAVMALALQYIGEYRLQLLSHLKVDAQILQDKIFSTLRTRVLDVVSLGSLEAVQTCILLGSYFLYHGDPGLAWPICGCALRIAQALNLHRRLPLTASTPASGTSKPRRSNEVRKRCWWAVYEIETFCSMLYGHPHSILDADCDVEFLDASAKPAMSKNPRSFNEPLSCETTLLSYKYFMSRLSILIRAALTELYGVNRNSPNGWISGAGDHASRLQVLVEKVTELDNRLSGWASELPSRLQLRSDTPKGPIYESLAEIDEDIGASGEKLESYIFQLQALALKLAYENARILIHRPLLSYKMVSPPTPDYGTIPAVPARLPNTDPFQSSLLTCRNAALETSRIGSFSIFRLASGTYAVAFIGSHLLTAGVALCILASIDPLSISSQESKIGIHRLLGMQMDLKRRSVLAAQGLEVLQKLTKLVLTKELEKMLQPKSDSRFGGTYCQELTTSTPMQTEDGGSISQNHSLQQPSPQTSQLDLNRMVLHHPGMATQSASQRSNDDDRPELMNYECFEDPIVTAALLDFESAIASSTFPDINRNTNTDSNHQPSIDDYLVDPEQAWIWAPNNFNLNY</sequence>
<dbReference type="Pfam" id="PF04082">
    <property type="entry name" value="Fungal_trans"/>
    <property type="match status" value="1"/>
</dbReference>
<feature type="domain" description="Zn(2)-C6 fungal-type" evidence="7">
    <location>
        <begin position="27"/>
        <end position="54"/>
    </location>
</feature>
<keyword evidence="5" id="KW-0539">Nucleus</keyword>
<evidence type="ECO:0000256" key="2">
    <source>
        <dbReference type="ARBA" id="ARBA00023015"/>
    </source>
</evidence>
<evidence type="ECO:0000256" key="5">
    <source>
        <dbReference type="ARBA" id="ARBA00023242"/>
    </source>
</evidence>
<dbReference type="InterPro" id="IPR036864">
    <property type="entry name" value="Zn2-C6_fun-type_DNA-bd_sf"/>
</dbReference>
<dbReference type="VEuPathDB" id="FungiDB:PV06_05547"/>
<dbReference type="PANTHER" id="PTHR46910:SF17">
    <property type="entry name" value="SCFA-RELATED"/>
    <property type="match status" value="1"/>
</dbReference>
<evidence type="ECO:0000256" key="4">
    <source>
        <dbReference type="ARBA" id="ARBA00023163"/>
    </source>
</evidence>
<evidence type="ECO:0000313" key="9">
    <source>
        <dbReference type="Proteomes" id="UP000053342"/>
    </source>
</evidence>
<dbReference type="GO" id="GO:0003677">
    <property type="term" value="F:DNA binding"/>
    <property type="evidence" value="ECO:0007669"/>
    <property type="project" value="UniProtKB-KW"/>
</dbReference>
<dbReference type="SMART" id="SM00906">
    <property type="entry name" value="Fungal_trans"/>
    <property type="match status" value="1"/>
</dbReference>
<dbReference type="PANTHER" id="PTHR46910">
    <property type="entry name" value="TRANSCRIPTION FACTOR PDR1"/>
    <property type="match status" value="1"/>
</dbReference>
<dbReference type="SUPFAM" id="SSF57701">
    <property type="entry name" value="Zn2/Cys6 DNA-binding domain"/>
    <property type="match status" value="1"/>
</dbReference>
<dbReference type="PROSITE" id="PS50048">
    <property type="entry name" value="ZN2_CY6_FUNGAL_2"/>
    <property type="match status" value="1"/>
</dbReference>
<dbReference type="GO" id="GO:0008270">
    <property type="term" value="F:zinc ion binding"/>
    <property type="evidence" value="ECO:0007669"/>
    <property type="project" value="InterPro"/>
</dbReference>
<dbReference type="SMART" id="SM00066">
    <property type="entry name" value="GAL4"/>
    <property type="match status" value="1"/>
</dbReference>
<keyword evidence="4" id="KW-0804">Transcription</keyword>
<dbReference type="GeneID" id="27357621"/>
<dbReference type="InterPro" id="IPR001138">
    <property type="entry name" value="Zn2Cys6_DnaBD"/>
</dbReference>
<dbReference type="GO" id="GO:0006351">
    <property type="term" value="P:DNA-templated transcription"/>
    <property type="evidence" value="ECO:0007669"/>
    <property type="project" value="InterPro"/>
</dbReference>
<accession>A0A0D2DG03</accession>
<dbReference type="EMBL" id="KN847336">
    <property type="protein sequence ID" value="KIW41953.1"/>
    <property type="molecule type" value="Genomic_DNA"/>
</dbReference>
<dbReference type="OrthoDB" id="3266505at2759"/>
<feature type="region of interest" description="Disordered" evidence="6">
    <location>
        <begin position="725"/>
        <end position="748"/>
    </location>
</feature>
<dbReference type="AlphaFoldDB" id="A0A0D2DG03"/>
<evidence type="ECO:0000256" key="6">
    <source>
        <dbReference type="SAM" id="MobiDB-lite"/>
    </source>
</evidence>
<evidence type="ECO:0000256" key="1">
    <source>
        <dbReference type="ARBA" id="ARBA00022723"/>
    </source>
</evidence>
<dbReference type="CDD" id="cd12148">
    <property type="entry name" value="fungal_TF_MHR"/>
    <property type="match status" value="1"/>
</dbReference>
<evidence type="ECO:0000256" key="3">
    <source>
        <dbReference type="ARBA" id="ARBA00023125"/>
    </source>
</evidence>
<dbReference type="PROSITE" id="PS00463">
    <property type="entry name" value="ZN2_CY6_FUNGAL_1"/>
    <property type="match status" value="1"/>
</dbReference>
<evidence type="ECO:0000313" key="8">
    <source>
        <dbReference type="EMBL" id="KIW41953.1"/>
    </source>
</evidence>
<dbReference type="Gene3D" id="4.10.240.10">
    <property type="entry name" value="Zn(2)-C6 fungal-type DNA-binding domain"/>
    <property type="match status" value="1"/>
</dbReference>
<dbReference type="InterPro" id="IPR050987">
    <property type="entry name" value="AtrR-like"/>
</dbReference>
<proteinExistence type="predicted"/>
<name>A0A0D2DG03_9EURO</name>
<protein>
    <recommendedName>
        <fullName evidence="7">Zn(2)-C6 fungal-type domain-containing protein</fullName>
    </recommendedName>
</protein>
<keyword evidence="9" id="KW-1185">Reference proteome</keyword>
<gene>
    <name evidence="8" type="ORF">PV06_05547</name>
</gene>
<keyword evidence="2" id="KW-0805">Transcription regulation</keyword>
<dbReference type="CDD" id="cd00067">
    <property type="entry name" value="GAL4"/>
    <property type="match status" value="1"/>
</dbReference>
<organism evidence="8 9">
    <name type="scientific">Exophiala oligosperma</name>
    <dbReference type="NCBI Taxonomy" id="215243"/>
    <lineage>
        <taxon>Eukaryota</taxon>
        <taxon>Fungi</taxon>
        <taxon>Dikarya</taxon>
        <taxon>Ascomycota</taxon>
        <taxon>Pezizomycotina</taxon>
        <taxon>Eurotiomycetes</taxon>
        <taxon>Chaetothyriomycetidae</taxon>
        <taxon>Chaetothyriales</taxon>
        <taxon>Herpotrichiellaceae</taxon>
        <taxon>Exophiala</taxon>
    </lineage>
</organism>
<reference evidence="8 9" key="1">
    <citation type="submission" date="2015-01" db="EMBL/GenBank/DDBJ databases">
        <title>The Genome Sequence of Exophiala oligosperma CBS72588.</title>
        <authorList>
            <consortium name="The Broad Institute Genomics Platform"/>
            <person name="Cuomo C."/>
            <person name="de Hoog S."/>
            <person name="Gorbushina A."/>
            <person name="Stielow B."/>
            <person name="Teixiera M."/>
            <person name="Abouelleil A."/>
            <person name="Chapman S.B."/>
            <person name="Priest M."/>
            <person name="Young S.K."/>
            <person name="Wortman J."/>
            <person name="Nusbaum C."/>
            <person name="Birren B."/>
        </authorList>
    </citation>
    <scope>NUCLEOTIDE SEQUENCE [LARGE SCALE GENOMIC DNA]</scope>
    <source>
        <strain evidence="8 9">CBS 72588</strain>
    </source>
</reference>
<dbReference type="GO" id="GO:0000981">
    <property type="term" value="F:DNA-binding transcription factor activity, RNA polymerase II-specific"/>
    <property type="evidence" value="ECO:0007669"/>
    <property type="project" value="InterPro"/>
</dbReference>
<dbReference type="RefSeq" id="XP_016262169.1">
    <property type="nucleotide sequence ID" value="XM_016406565.1"/>
</dbReference>